<comment type="similarity">
    <text evidence="11 12">Belongs to the adenylate kinase family.</text>
</comment>
<comment type="subunit">
    <text evidence="11 13">Monomer.</text>
</comment>
<evidence type="ECO:0000256" key="7">
    <source>
        <dbReference type="ARBA" id="ARBA00022777"/>
    </source>
</evidence>
<evidence type="ECO:0000256" key="8">
    <source>
        <dbReference type="ARBA" id="ARBA00022801"/>
    </source>
</evidence>
<evidence type="ECO:0000256" key="10">
    <source>
        <dbReference type="ARBA" id="ARBA00023277"/>
    </source>
</evidence>
<evidence type="ECO:0000256" key="3">
    <source>
        <dbReference type="ARBA" id="ARBA00022679"/>
    </source>
</evidence>
<dbReference type="AlphaFoldDB" id="A0A5K7XLB1"/>
<organism evidence="14 15">
    <name type="scientific">Lacipirellula parvula</name>
    <dbReference type="NCBI Taxonomy" id="2650471"/>
    <lineage>
        <taxon>Bacteria</taxon>
        <taxon>Pseudomonadati</taxon>
        <taxon>Planctomycetota</taxon>
        <taxon>Planctomycetia</taxon>
        <taxon>Pirellulales</taxon>
        <taxon>Lacipirellulaceae</taxon>
        <taxon>Lacipirellula</taxon>
    </lineage>
</organism>
<dbReference type="GO" id="GO:0006094">
    <property type="term" value="P:gluconeogenesis"/>
    <property type="evidence" value="ECO:0007669"/>
    <property type="project" value="InterPro"/>
</dbReference>
<feature type="binding site" evidence="11">
    <location>
        <position position="526"/>
    </location>
    <ligand>
        <name>ATP</name>
        <dbReference type="ChEBI" id="CHEBI:30616"/>
    </ligand>
</feature>
<evidence type="ECO:0000256" key="5">
    <source>
        <dbReference type="ARBA" id="ARBA00022727"/>
    </source>
</evidence>
<dbReference type="SUPFAM" id="SSF56655">
    <property type="entry name" value="Carbohydrate phosphatase"/>
    <property type="match status" value="1"/>
</dbReference>
<dbReference type="GO" id="GO:0004017">
    <property type="term" value="F:AMP kinase activity"/>
    <property type="evidence" value="ECO:0007669"/>
    <property type="project" value="UniProtKB-UniRule"/>
</dbReference>
<evidence type="ECO:0000256" key="1">
    <source>
        <dbReference type="ARBA" id="ARBA00001273"/>
    </source>
</evidence>
<dbReference type="GO" id="GO:0005829">
    <property type="term" value="C:cytosol"/>
    <property type="evidence" value="ECO:0007669"/>
    <property type="project" value="TreeGrafter"/>
</dbReference>
<dbReference type="InterPro" id="IPR000850">
    <property type="entry name" value="Adenylat/UMP-CMP_kin"/>
</dbReference>
<keyword evidence="9" id="KW-0464">Manganese</keyword>
<feature type="binding site" evidence="11">
    <location>
        <position position="532"/>
    </location>
    <ligand>
        <name>AMP</name>
        <dbReference type="ChEBI" id="CHEBI:456215"/>
    </ligand>
</feature>
<evidence type="ECO:0000256" key="12">
    <source>
        <dbReference type="RuleBase" id="RU003330"/>
    </source>
</evidence>
<dbReference type="Pfam" id="PF03320">
    <property type="entry name" value="FBPase_glpX"/>
    <property type="match status" value="1"/>
</dbReference>
<keyword evidence="4" id="KW-0479">Metal-binding</keyword>
<comment type="pathway">
    <text evidence="11">Purine metabolism; AMP biosynthesis via salvage pathway; AMP from ADP: step 1/1.</text>
</comment>
<dbReference type="PRINTS" id="PR00094">
    <property type="entry name" value="ADENYLTKNASE"/>
</dbReference>
<comment type="function">
    <text evidence="11">Catalyzes the reversible transfer of the terminal phosphate group between ATP and AMP. Plays an important role in cellular energy homeostasis and in adenine nucleotide metabolism.</text>
</comment>
<evidence type="ECO:0000256" key="11">
    <source>
        <dbReference type="HAMAP-Rule" id="MF_00235"/>
    </source>
</evidence>
<dbReference type="UniPathway" id="UPA00588">
    <property type="reaction ID" value="UER00649"/>
</dbReference>
<accession>A0A5K7XLB1</accession>
<comment type="similarity">
    <text evidence="2">Belongs to the FBPase class 2 family.</text>
</comment>
<evidence type="ECO:0000256" key="13">
    <source>
        <dbReference type="RuleBase" id="RU003331"/>
    </source>
</evidence>
<dbReference type="EC" id="2.7.4.3" evidence="11 13"/>
<keyword evidence="11" id="KW-0963">Cytoplasm</keyword>
<feature type="binding site" evidence="11">
    <location>
        <position position="571"/>
    </location>
    <ligand>
        <name>ATP</name>
        <dbReference type="ChEBI" id="CHEBI:30616"/>
    </ligand>
</feature>
<feature type="binding site" evidence="11">
    <location>
        <position position="495"/>
    </location>
    <ligand>
        <name>AMP</name>
        <dbReference type="ChEBI" id="CHEBI:456215"/>
    </ligand>
</feature>
<proteinExistence type="inferred from homology"/>
<comment type="catalytic activity">
    <reaction evidence="11 13">
        <text>AMP + ATP = 2 ADP</text>
        <dbReference type="Rhea" id="RHEA:12973"/>
        <dbReference type="ChEBI" id="CHEBI:30616"/>
        <dbReference type="ChEBI" id="CHEBI:456215"/>
        <dbReference type="ChEBI" id="CHEBI:456216"/>
        <dbReference type="EC" id="2.7.4.3"/>
    </reaction>
</comment>
<dbReference type="Pfam" id="PF00406">
    <property type="entry name" value="ADK"/>
    <property type="match status" value="1"/>
</dbReference>
<dbReference type="GO" id="GO:0046872">
    <property type="term" value="F:metal ion binding"/>
    <property type="evidence" value="ECO:0007669"/>
    <property type="project" value="UniProtKB-KW"/>
</dbReference>
<gene>
    <name evidence="11" type="primary">adk</name>
    <name evidence="14" type="ORF">PLANPX_3311</name>
</gene>
<name>A0A5K7XLB1_9BACT</name>
<keyword evidence="11 13" id="KW-0067">ATP-binding</keyword>
<feature type="binding site" evidence="11">
    <location>
        <position position="433"/>
    </location>
    <ligand>
        <name>AMP</name>
        <dbReference type="ChEBI" id="CHEBI:456215"/>
    </ligand>
</feature>
<evidence type="ECO:0000256" key="9">
    <source>
        <dbReference type="ARBA" id="ARBA00023211"/>
    </source>
</evidence>
<evidence type="ECO:0000256" key="2">
    <source>
        <dbReference type="ARBA" id="ARBA00008989"/>
    </source>
</evidence>
<dbReference type="SUPFAM" id="SSF52540">
    <property type="entry name" value="P-loop containing nucleoside triphosphate hydrolases"/>
    <property type="match status" value="1"/>
</dbReference>
<evidence type="ECO:0000256" key="4">
    <source>
        <dbReference type="ARBA" id="ARBA00022723"/>
    </source>
</evidence>
<dbReference type="Gene3D" id="3.40.190.90">
    <property type="match status" value="1"/>
</dbReference>
<dbReference type="InterPro" id="IPR004464">
    <property type="entry name" value="FBPase_class-2/SBPase"/>
</dbReference>
<dbReference type="GO" id="GO:0044209">
    <property type="term" value="P:AMP salvage"/>
    <property type="evidence" value="ECO:0007669"/>
    <property type="project" value="UniProtKB-UniRule"/>
</dbReference>
<keyword evidence="5 11" id="KW-0545">Nucleotide biosynthesis</keyword>
<dbReference type="Gene3D" id="3.40.50.300">
    <property type="entry name" value="P-loop containing nucleotide triphosphate hydrolases"/>
    <property type="match status" value="1"/>
</dbReference>
<dbReference type="Gene3D" id="3.30.540.10">
    <property type="entry name" value="Fructose-1,6-Bisphosphatase, subunit A, domain 1"/>
    <property type="match status" value="1"/>
</dbReference>
<dbReference type="InterPro" id="IPR027417">
    <property type="entry name" value="P-loop_NTPase"/>
</dbReference>
<evidence type="ECO:0000313" key="14">
    <source>
        <dbReference type="EMBL" id="BBO33699.1"/>
    </source>
</evidence>
<keyword evidence="8 14" id="KW-0378">Hydrolase</keyword>
<dbReference type="CDD" id="cd01428">
    <property type="entry name" value="ADK"/>
    <property type="match status" value="1"/>
</dbReference>
<keyword evidence="7 11" id="KW-0418">Kinase</keyword>
<protein>
    <recommendedName>
        <fullName evidence="11 13">Adenylate kinase</fullName>
        <shortName evidence="11">AK</shortName>
        <ecNumber evidence="11 13">2.7.4.3</ecNumber>
    </recommendedName>
    <alternativeName>
        <fullName evidence="11">ATP-AMP transphosphorylase</fullName>
    </alternativeName>
    <alternativeName>
        <fullName evidence="11">ATP:AMP phosphotransferase</fullName>
    </alternativeName>
    <alternativeName>
        <fullName evidence="11">Adenylate monophosphate kinase</fullName>
    </alternativeName>
</protein>
<feature type="binding site" evidence="11">
    <location>
        <begin position="453"/>
        <end position="455"/>
    </location>
    <ligand>
        <name>AMP</name>
        <dbReference type="ChEBI" id="CHEBI:456215"/>
    </ligand>
</feature>
<comment type="subcellular location">
    <subcellularLocation>
        <location evidence="11 13">Cytoplasm</location>
    </subcellularLocation>
</comment>
<evidence type="ECO:0000313" key="15">
    <source>
        <dbReference type="Proteomes" id="UP000326837"/>
    </source>
</evidence>
<dbReference type="GO" id="GO:0030388">
    <property type="term" value="P:fructose 1,6-bisphosphate metabolic process"/>
    <property type="evidence" value="ECO:0007669"/>
    <property type="project" value="TreeGrafter"/>
</dbReference>
<keyword evidence="15" id="KW-1185">Reference proteome</keyword>
<feature type="binding site" evidence="11">
    <location>
        <position position="544"/>
    </location>
    <ligand>
        <name>AMP</name>
        <dbReference type="ChEBI" id="CHEBI:456215"/>
    </ligand>
</feature>
<feature type="binding site" evidence="11">
    <location>
        <position position="428"/>
    </location>
    <ligand>
        <name>AMP</name>
        <dbReference type="ChEBI" id="CHEBI:456215"/>
    </ligand>
</feature>
<dbReference type="GO" id="GO:0006071">
    <property type="term" value="P:glycerol metabolic process"/>
    <property type="evidence" value="ECO:0007669"/>
    <property type="project" value="InterPro"/>
</dbReference>
<evidence type="ECO:0000256" key="6">
    <source>
        <dbReference type="ARBA" id="ARBA00022741"/>
    </source>
</evidence>
<comment type="caution">
    <text evidence="11">Lacks conserved residue(s) required for the propagation of feature annotation.</text>
</comment>
<dbReference type="EMBL" id="AP021861">
    <property type="protein sequence ID" value="BBO33699.1"/>
    <property type="molecule type" value="Genomic_DNA"/>
</dbReference>
<dbReference type="HAMAP" id="MF_00235">
    <property type="entry name" value="Adenylate_kinase_Adk"/>
    <property type="match status" value="1"/>
</dbReference>
<keyword evidence="6 11" id="KW-0547">Nucleotide-binding</keyword>
<comment type="domain">
    <text evidence="11">Consists of three domains, a large central CORE domain and two small peripheral domains, NMPbind and LID, which undergo movements during catalysis. The LID domain closes over the site of phosphoryl transfer upon ATP binding. Assembling and dissambling the active center during each catalytic cycle provides an effective means to prevent ATP hydrolysis.</text>
</comment>
<dbReference type="PANTHER" id="PTHR30447">
    <property type="entry name" value="FRUCTOSE-1,6-BISPHOSPHATASE CLASS 2"/>
    <property type="match status" value="1"/>
</dbReference>
<feature type="binding site" evidence="11">
    <location>
        <begin position="407"/>
        <end position="412"/>
    </location>
    <ligand>
        <name>ATP</name>
        <dbReference type="ChEBI" id="CHEBI:30616"/>
    </ligand>
</feature>
<dbReference type="GO" id="GO:0005524">
    <property type="term" value="F:ATP binding"/>
    <property type="evidence" value="ECO:0007669"/>
    <property type="project" value="UniProtKB-UniRule"/>
</dbReference>
<dbReference type="PANTHER" id="PTHR30447:SF0">
    <property type="entry name" value="FRUCTOSE-1,6-BISPHOSPHATASE 1 CLASS 2-RELATED"/>
    <property type="match status" value="1"/>
</dbReference>
<keyword evidence="10" id="KW-0119">Carbohydrate metabolism</keyword>
<comment type="catalytic activity">
    <reaction evidence="1">
        <text>beta-D-fructose 1,6-bisphosphate + H2O = beta-D-fructose 6-phosphate + phosphate</text>
        <dbReference type="Rhea" id="RHEA:11064"/>
        <dbReference type="ChEBI" id="CHEBI:15377"/>
        <dbReference type="ChEBI" id="CHEBI:32966"/>
        <dbReference type="ChEBI" id="CHEBI:43474"/>
        <dbReference type="ChEBI" id="CHEBI:57634"/>
        <dbReference type="EC" id="3.1.3.11"/>
    </reaction>
</comment>
<dbReference type="RefSeq" id="WP_172992071.1">
    <property type="nucleotide sequence ID" value="NZ_AP021861.1"/>
</dbReference>
<dbReference type="GO" id="GO:0042132">
    <property type="term" value="F:fructose 1,6-bisphosphate 1-phosphatase activity"/>
    <property type="evidence" value="ECO:0007669"/>
    <property type="project" value="UniProtKB-EC"/>
</dbReference>
<sequence>MSLITAARDASPVTRNVTSPLPHSSRIHLDLLQFDFLRATELAALCCAKWIGRGEKNAADAAAVDAIRSVFDGMEMRGEIIIGEGIKDDAPGLFQGEKVGKWGHETPRVDIAIDPLDGTTNLSKGLPNAISCIAAAIRHDENTPALQLVPSFYMRKLAYPAAMEAACRNDPSLRPDIDAPFCDVIAQTARALKKKPHEVVVMCLDRPRNQAIIEGAREAGATLRLIVDGDILAALAPAIASSGIDLYAGIGGGPEAVLAAVGLRCLGGEMLGRMWTRDPAELAELQADGWGERLNRIYRSADLARGHDMLFVASGISDSSLLRGICRDGANATTHSILMRSQAPAIRHIQSAHRETPPTAPLELSPADQRRYDRPAVAAVNGRKLSIKESPATRAAFSGVVLVGAPGSGKGTIGKILNRIDGFAHISSGDVIRQSMTEKLLDVDGQATLAQGGFICDAQLWRLFDSHLASLLHNDKTFGYSKQLVLDGVPRTRSQVDELAKRVDVRAVLYFECNNLDVLRERLSHRSLVEGRIDDGVQEVMQNRFRLFEEETAPLLEAYPASMVHRIDATLRPAHVLADVLAQINRLG</sequence>
<reference evidence="15" key="1">
    <citation type="submission" date="2019-10" db="EMBL/GenBank/DDBJ databases">
        <title>Lacipirellula parvula gen. nov., sp. nov., representing a lineage of planctomycetes widespread in freshwater anoxic habitats, and description of the family Lacipirellulaceae.</title>
        <authorList>
            <person name="Dedysh S.N."/>
            <person name="Kulichevskaya I.S."/>
            <person name="Beletsky A.V."/>
            <person name="Rakitin A.L."/>
            <person name="Mardanov A.V."/>
            <person name="Ivanova A.A."/>
            <person name="Saltykova V.X."/>
            <person name="Rijpstra W.I.C."/>
            <person name="Sinninghe Damste J.S."/>
            <person name="Ravin N.V."/>
        </authorList>
    </citation>
    <scope>NUCLEOTIDE SEQUENCE [LARGE SCALE GENOMIC DNA]</scope>
    <source>
        <strain evidence="15">PX69</strain>
    </source>
</reference>
<dbReference type="KEGG" id="lpav:PLANPX_3311"/>
<keyword evidence="3 11" id="KW-0808">Transferase</keyword>
<dbReference type="Proteomes" id="UP000326837">
    <property type="component" value="Chromosome"/>
</dbReference>